<evidence type="ECO:0000256" key="2">
    <source>
        <dbReference type="ARBA" id="ARBA00016664"/>
    </source>
</evidence>
<dbReference type="PANTHER" id="PTHR23133">
    <property type="entry name" value="IMIDAZOLEGLYCEROL-PHOSPHATE DEHYDRATASE HIS7"/>
    <property type="match status" value="1"/>
</dbReference>
<protein>
    <recommendedName>
        <fullName evidence="2 6">Imidazoleglycerol-phosphate dehydratase</fullName>
        <shortName evidence="6">IGPD</shortName>
        <ecNumber evidence="6 7">4.2.1.19</ecNumber>
    </recommendedName>
</protein>
<evidence type="ECO:0000256" key="7">
    <source>
        <dbReference type="RuleBase" id="RU000599"/>
    </source>
</evidence>
<sequence>MRTAEITRTTRETDITLYLNLDGTGRADINTGIGFYNHMLTAFAVHSGFDLTVKAKGDLEVDCHHTIEDVGIVLGQAFAKAIDRSTIVRFGSFSVPMDEALAECSLDISGRPYLVFNAHFNAPLIGQYDTSMTEHFFLSFANNSGITLHINVPYGRDDHHKAEAIYKAVAHSLKIAVQKSNNGGVLSSKGVL</sequence>
<dbReference type="InterPro" id="IPR020565">
    <property type="entry name" value="ImidazoleglycerP_deHydtase_CS"/>
</dbReference>
<evidence type="ECO:0000256" key="4">
    <source>
        <dbReference type="ARBA" id="ARBA00023102"/>
    </source>
</evidence>
<proteinExistence type="inferred from homology"/>
<dbReference type="Proteomes" id="UP000199158">
    <property type="component" value="Unassembled WGS sequence"/>
</dbReference>
<keyword evidence="5 6" id="KW-0456">Lyase</keyword>
<dbReference type="NCBIfam" id="NF002111">
    <property type="entry name" value="PRK00951.2-1"/>
    <property type="match status" value="1"/>
</dbReference>
<accession>A0A1H7ZH36</accession>
<dbReference type="AlphaFoldDB" id="A0A1H7ZH36"/>
<organism evidence="8 9">
    <name type="scientific">Hydrogenoanaerobacterium saccharovorans</name>
    <dbReference type="NCBI Taxonomy" id="474960"/>
    <lineage>
        <taxon>Bacteria</taxon>
        <taxon>Bacillati</taxon>
        <taxon>Bacillota</taxon>
        <taxon>Clostridia</taxon>
        <taxon>Eubacteriales</taxon>
        <taxon>Oscillospiraceae</taxon>
        <taxon>Hydrogenoanaerobacterium</taxon>
    </lineage>
</organism>
<comment type="pathway">
    <text evidence="1 6 7">Amino-acid biosynthesis; L-histidine biosynthesis; L-histidine from 5-phospho-alpha-D-ribose 1-diphosphate: step 6/9.</text>
</comment>
<dbReference type="PANTHER" id="PTHR23133:SF2">
    <property type="entry name" value="IMIDAZOLEGLYCEROL-PHOSPHATE DEHYDRATASE"/>
    <property type="match status" value="1"/>
</dbReference>
<comment type="catalytic activity">
    <reaction evidence="6 7">
        <text>D-erythro-1-(imidazol-4-yl)glycerol 3-phosphate = 3-(imidazol-4-yl)-2-oxopropyl phosphate + H2O</text>
        <dbReference type="Rhea" id="RHEA:11040"/>
        <dbReference type="ChEBI" id="CHEBI:15377"/>
        <dbReference type="ChEBI" id="CHEBI:57766"/>
        <dbReference type="ChEBI" id="CHEBI:58278"/>
        <dbReference type="EC" id="4.2.1.19"/>
    </reaction>
</comment>
<dbReference type="NCBIfam" id="NF002114">
    <property type="entry name" value="PRK00951.2-4"/>
    <property type="match status" value="1"/>
</dbReference>
<dbReference type="CDD" id="cd07914">
    <property type="entry name" value="IGPD"/>
    <property type="match status" value="1"/>
</dbReference>
<dbReference type="UniPathway" id="UPA00031">
    <property type="reaction ID" value="UER00011"/>
</dbReference>
<dbReference type="FunFam" id="3.30.230.40:FF:000003">
    <property type="entry name" value="Imidazoleglycerol-phosphate dehydratase HisB"/>
    <property type="match status" value="1"/>
</dbReference>
<dbReference type="EMBL" id="FOCG01000001">
    <property type="protein sequence ID" value="SEM57656.1"/>
    <property type="molecule type" value="Genomic_DNA"/>
</dbReference>
<dbReference type="STRING" id="474960.SAMN05216180_0668"/>
<reference evidence="8 9" key="1">
    <citation type="submission" date="2016-10" db="EMBL/GenBank/DDBJ databases">
        <authorList>
            <person name="de Groot N.N."/>
        </authorList>
    </citation>
    <scope>NUCLEOTIDE SEQUENCE [LARGE SCALE GENOMIC DNA]</scope>
    <source>
        <strain evidence="8 9">CGMCC 1.5070</strain>
    </source>
</reference>
<dbReference type="Gene3D" id="3.30.230.40">
    <property type="entry name" value="Imidazole glycerol phosphate dehydratase, domain 1"/>
    <property type="match status" value="2"/>
</dbReference>
<name>A0A1H7ZH36_9FIRM</name>
<dbReference type="InterPro" id="IPR020568">
    <property type="entry name" value="Ribosomal_Su5_D2-typ_SF"/>
</dbReference>
<dbReference type="GO" id="GO:0004424">
    <property type="term" value="F:imidazoleglycerol-phosphate dehydratase activity"/>
    <property type="evidence" value="ECO:0007669"/>
    <property type="project" value="UniProtKB-UniRule"/>
</dbReference>
<dbReference type="OrthoDB" id="9790411at2"/>
<evidence type="ECO:0000256" key="5">
    <source>
        <dbReference type="ARBA" id="ARBA00023239"/>
    </source>
</evidence>
<evidence type="ECO:0000313" key="8">
    <source>
        <dbReference type="EMBL" id="SEM57656.1"/>
    </source>
</evidence>
<evidence type="ECO:0000313" key="9">
    <source>
        <dbReference type="Proteomes" id="UP000199158"/>
    </source>
</evidence>
<dbReference type="SUPFAM" id="SSF54211">
    <property type="entry name" value="Ribosomal protein S5 domain 2-like"/>
    <property type="match status" value="2"/>
</dbReference>
<evidence type="ECO:0000256" key="1">
    <source>
        <dbReference type="ARBA" id="ARBA00005047"/>
    </source>
</evidence>
<evidence type="ECO:0000256" key="6">
    <source>
        <dbReference type="HAMAP-Rule" id="MF_00076"/>
    </source>
</evidence>
<dbReference type="PROSITE" id="PS00955">
    <property type="entry name" value="IGP_DEHYDRATASE_2"/>
    <property type="match status" value="1"/>
</dbReference>
<dbReference type="GO" id="GO:0005737">
    <property type="term" value="C:cytoplasm"/>
    <property type="evidence" value="ECO:0007669"/>
    <property type="project" value="UniProtKB-SubCell"/>
</dbReference>
<dbReference type="HAMAP" id="MF_00076">
    <property type="entry name" value="HisB"/>
    <property type="match status" value="1"/>
</dbReference>
<dbReference type="Pfam" id="PF00475">
    <property type="entry name" value="IGPD"/>
    <property type="match status" value="1"/>
</dbReference>
<dbReference type="PROSITE" id="PS00954">
    <property type="entry name" value="IGP_DEHYDRATASE_1"/>
    <property type="match status" value="1"/>
</dbReference>
<keyword evidence="3 6" id="KW-0028">Amino-acid biosynthesis</keyword>
<comment type="subcellular location">
    <subcellularLocation>
        <location evidence="6 7">Cytoplasm</location>
    </subcellularLocation>
</comment>
<keyword evidence="4 6" id="KW-0368">Histidine biosynthesis</keyword>
<dbReference type="FunFam" id="3.30.230.40:FF:000001">
    <property type="entry name" value="Imidazoleglycerol-phosphate dehydratase HisB"/>
    <property type="match status" value="1"/>
</dbReference>
<dbReference type="InterPro" id="IPR000807">
    <property type="entry name" value="ImidazoleglycerolP_deHydtase"/>
</dbReference>
<keyword evidence="9" id="KW-1185">Reference proteome</keyword>
<dbReference type="InterPro" id="IPR038494">
    <property type="entry name" value="IGPD_sf"/>
</dbReference>
<dbReference type="GO" id="GO:0000105">
    <property type="term" value="P:L-histidine biosynthetic process"/>
    <property type="evidence" value="ECO:0007669"/>
    <property type="project" value="UniProtKB-UniRule"/>
</dbReference>
<dbReference type="EC" id="4.2.1.19" evidence="6 7"/>
<evidence type="ECO:0000256" key="3">
    <source>
        <dbReference type="ARBA" id="ARBA00022605"/>
    </source>
</evidence>
<keyword evidence="6" id="KW-0963">Cytoplasm</keyword>
<dbReference type="RefSeq" id="WP_092751608.1">
    <property type="nucleotide sequence ID" value="NZ_FOCG01000001.1"/>
</dbReference>
<gene>
    <name evidence="6" type="primary">hisB</name>
    <name evidence="8" type="ORF">SAMN05216180_0668</name>
</gene>
<comment type="similarity">
    <text evidence="6 7">Belongs to the imidazoleglycerol-phosphate dehydratase family.</text>
</comment>